<feature type="domain" description="ABC transmembrane type-1" evidence="9">
    <location>
        <begin position="54"/>
        <end position="258"/>
    </location>
</feature>
<keyword evidence="3" id="KW-1003">Cell membrane</keyword>
<keyword evidence="12" id="KW-1185">Reference proteome</keyword>
<keyword evidence="6 8" id="KW-1133">Transmembrane helix</keyword>
<gene>
    <name evidence="11" type="ORF">SAMN02745223_01368</name>
    <name evidence="10" type="ORF">VW29_02275</name>
</gene>
<comment type="subcellular location">
    <subcellularLocation>
        <location evidence="1">Cell inner membrane</location>
        <topology evidence="1">Multi-pass membrane protein</topology>
    </subcellularLocation>
</comment>
<reference evidence="11 13" key="2">
    <citation type="submission" date="2016-11" db="EMBL/GenBank/DDBJ databases">
        <authorList>
            <person name="Jaros S."/>
            <person name="Januszkiewicz K."/>
            <person name="Wedrychowicz H."/>
        </authorList>
    </citation>
    <scope>NUCLEOTIDE SEQUENCE [LARGE SCALE GENOMIC DNA]</scope>
    <source>
        <strain evidence="11 13">DSM 17137</strain>
    </source>
</reference>
<dbReference type="PATRIC" id="fig|1121477.3.peg.1511"/>
<organism evidence="10 12">
    <name type="scientific">Devosia limi DSM 17137</name>
    <dbReference type="NCBI Taxonomy" id="1121477"/>
    <lineage>
        <taxon>Bacteria</taxon>
        <taxon>Pseudomonadati</taxon>
        <taxon>Pseudomonadota</taxon>
        <taxon>Alphaproteobacteria</taxon>
        <taxon>Hyphomicrobiales</taxon>
        <taxon>Devosiaceae</taxon>
        <taxon>Devosia</taxon>
    </lineage>
</organism>
<dbReference type="Proteomes" id="UP000184533">
    <property type="component" value="Unassembled WGS sequence"/>
</dbReference>
<dbReference type="EMBL" id="FQVC01000003">
    <property type="protein sequence ID" value="SHE89875.1"/>
    <property type="molecule type" value="Genomic_DNA"/>
</dbReference>
<feature type="transmembrane region" description="Helical" evidence="8">
    <location>
        <begin position="323"/>
        <end position="351"/>
    </location>
</feature>
<dbReference type="EMBL" id="LAJF01000036">
    <property type="protein sequence ID" value="KKB86412.1"/>
    <property type="molecule type" value="Genomic_DNA"/>
</dbReference>
<evidence type="ECO:0000313" key="10">
    <source>
        <dbReference type="EMBL" id="KKB86412.1"/>
    </source>
</evidence>
<feature type="transmembrane region" description="Helical" evidence="8">
    <location>
        <begin position="134"/>
        <end position="161"/>
    </location>
</feature>
<feature type="transmembrane region" description="Helical" evidence="8">
    <location>
        <begin position="457"/>
        <end position="479"/>
    </location>
</feature>
<reference evidence="10 12" key="1">
    <citation type="submission" date="2015-03" db="EMBL/GenBank/DDBJ databases">
        <authorList>
            <person name="Hassan Y.I."/>
            <person name="Lepp D."/>
            <person name="Zhou T."/>
        </authorList>
    </citation>
    <scope>NUCLEOTIDE SEQUENCE [LARGE SCALE GENOMIC DNA]</scope>
    <source>
        <strain evidence="10 12">DSM 17137</strain>
    </source>
</reference>
<feature type="transmembrane region" description="Helical" evidence="8">
    <location>
        <begin position="91"/>
        <end position="114"/>
    </location>
</feature>
<evidence type="ECO:0000256" key="3">
    <source>
        <dbReference type="ARBA" id="ARBA00022475"/>
    </source>
</evidence>
<evidence type="ECO:0000256" key="4">
    <source>
        <dbReference type="ARBA" id="ARBA00022519"/>
    </source>
</evidence>
<dbReference type="AlphaFoldDB" id="A0A0F5LXM3"/>
<dbReference type="RefSeq" id="WP_046133742.1">
    <property type="nucleotide sequence ID" value="NZ_FQVC01000003.1"/>
</dbReference>
<feature type="transmembrane region" description="Helical" evidence="8">
    <location>
        <begin position="287"/>
        <end position="311"/>
    </location>
</feature>
<keyword evidence="2" id="KW-0813">Transport</keyword>
<dbReference type="OrthoDB" id="7066776at2"/>
<proteinExistence type="predicted"/>
<dbReference type="SUPFAM" id="SSF161098">
    <property type="entry name" value="MetI-like"/>
    <property type="match status" value="2"/>
</dbReference>
<accession>A0A0F5LXM3</accession>
<feature type="domain" description="ABC transmembrane type-1" evidence="9">
    <location>
        <begin position="328"/>
        <end position="520"/>
    </location>
</feature>
<dbReference type="Proteomes" id="UP000033608">
    <property type="component" value="Unassembled WGS sequence"/>
</dbReference>
<dbReference type="GO" id="GO:0055085">
    <property type="term" value="P:transmembrane transport"/>
    <property type="evidence" value="ECO:0007669"/>
    <property type="project" value="InterPro"/>
</dbReference>
<feature type="transmembrane region" description="Helical" evidence="8">
    <location>
        <begin position="393"/>
        <end position="415"/>
    </location>
</feature>
<keyword evidence="4" id="KW-0997">Cell inner membrane</keyword>
<dbReference type="GO" id="GO:0005886">
    <property type="term" value="C:plasma membrane"/>
    <property type="evidence" value="ECO:0007669"/>
    <property type="project" value="UniProtKB-SubCell"/>
</dbReference>
<feature type="transmembrane region" description="Helical" evidence="8">
    <location>
        <begin position="239"/>
        <end position="266"/>
    </location>
</feature>
<feature type="transmembrane region" description="Helical" evidence="8">
    <location>
        <begin position="363"/>
        <end position="387"/>
    </location>
</feature>
<evidence type="ECO:0000313" key="12">
    <source>
        <dbReference type="Proteomes" id="UP000033608"/>
    </source>
</evidence>
<evidence type="ECO:0000256" key="5">
    <source>
        <dbReference type="ARBA" id="ARBA00022692"/>
    </source>
</evidence>
<protein>
    <submittedName>
        <fullName evidence="11">Thiamine transport system permease protein</fullName>
    </submittedName>
</protein>
<dbReference type="PANTHER" id="PTHR43357">
    <property type="entry name" value="INNER MEMBRANE ABC TRANSPORTER PERMEASE PROTEIN YDCV"/>
    <property type="match status" value="1"/>
</dbReference>
<feature type="transmembrane region" description="Helical" evidence="8">
    <location>
        <begin position="59"/>
        <end position="79"/>
    </location>
</feature>
<dbReference type="STRING" id="1121477.SAMN02745223_01368"/>
<dbReference type="Gene3D" id="1.10.3720.10">
    <property type="entry name" value="MetI-like"/>
    <property type="match status" value="2"/>
</dbReference>
<evidence type="ECO:0000256" key="2">
    <source>
        <dbReference type="ARBA" id="ARBA00022448"/>
    </source>
</evidence>
<dbReference type="PANTHER" id="PTHR43357:SF4">
    <property type="entry name" value="INNER MEMBRANE ABC TRANSPORTER PERMEASE PROTEIN YDCV"/>
    <property type="match status" value="1"/>
</dbReference>
<name>A0A0F5LXM3_9HYPH</name>
<feature type="transmembrane region" description="Helical" evidence="8">
    <location>
        <begin position="12"/>
        <end position="39"/>
    </location>
</feature>
<keyword evidence="7 8" id="KW-0472">Membrane</keyword>
<dbReference type="InterPro" id="IPR000515">
    <property type="entry name" value="MetI-like"/>
</dbReference>
<evidence type="ECO:0000313" key="11">
    <source>
        <dbReference type="EMBL" id="SHE89875.1"/>
    </source>
</evidence>
<evidence type="ECO:0000256" key="1">
    <source>
        <dbReference type="ARBA" id="ARBA00004429"/>
    </source>
</evidence>
<dbReference type="CDD" id="cd06261">
    <property type="entry name" value="TM_PBP2"/>
    <property type="match status" value="2"/>
</dbReference>
<sequence length="532" mass="55331">MTSLTLPHRPGRIAIATALALAIAALVALVLWAIFTTAAGEPATGSRVDIPHLLRMTSIQAGLTVILSLAVGIVLAWALNRLRFPGRDLVVGLFASAIVTPGMVVAFGLLSIWGRNGWINQASNALFGAPIGNPAFGLSGILLAHVILDGAFAACILLARLDAIPASRLKMGQSLGLTARQRFAIIDWPAMRGTLPGLGAIIFLLAFTSFPIVLMLGGGPANQTLEVAIYAAVQQDFDLHGAVLLALTQIGVCSLVILTASALAPVPTGLGPSVTPTWRDRLPARALAWLILILAMLGFGLPLLSVLADALRGGLGALTSRPAFWWATATSLVIGASSALLTLILAMALALGRAATGNGALRTALGVPAYAYLAVPAVVLSLGFFLLVRNLGIAPGAAAPFVVVIANALLALPFAMATLGPPLEAIVHTRGKLIRSLGLSGWRQLAWVEYPLISRDIGITIALAFCFSLGDLGVIALFGTQDFQTLPLMMYRALGAYRNNDAAAIAAILLIGTIIAFVALPRLFERPAHASR</sequence>
<dbReference type="PROSITE" id="PS50928">
    <property type="entry name" value="ABC_TM1"/>
    <property type="match status" value="2"/>
</dbReference>
<evidence type="ECO:0000259" key="9">
    <source>
        <dbReference type="PROSITE" id="PS50928"/>
    </source>
</evidence>
<evidence type="ECO:0000313" key="13">
    <source>
        <dbReference type="Proteomes" id="UP000184533"/>
    </source>
</evidence>
<evidence type="ECO:0000256" key="6">
    <source>
        <dbReference type="ARBA" id="ARBA00022989"/>
    </source>
</evidence>
<dbReference type="InterPro" id="IPR035906">
    <property type="entry name" value="MetI-like_sf"/>
</dbReference>
<evidence type="ECO:0000256" key="7">
    <source>
        <dbReference type="ARBA" id="ARBA00023136"/>
    </source>
</evidence>
<feature type="transmembrane region" description="Helical" evidence="8">
    <location>
        <begin position="502"/>
        <end position="524"/>
    </location>
</feature>
<feature type="transmembrane region" description="Helical" evidence="8">
    <location>
        <begin position="198"/>
        <end position="219"/>
    </location>
</feature>
<evidence type="ECO:0000256" key="8">
    <source>
        <dbReference type="SAM" id="Phobius"/>
    </source>
</evidence>
<keyword evidence="5 8" id="KW-0812">Transmembrane</keyword>